<evidence type="ECO:0000313" key="2">
    <source>
        <dbReference type="Proteomes" id="UP000003860"/>
    </source>
</evidence>
<protein>
    <submittedName>
        <fullName evidence="1">Uncharacterized protein</fullName>
    </submittedName>
</protein>
<sequence>MGMGNENLCVAVDCKSENLSKLADSVEIKACDILNGVVSIYSKLFTGTQETKGNAPVSNGASILMSIKRTDETLAQVLHALATIEDNL</sequence>
<dbReference type="STRING" id="588581.Cpap_1520"/>
<comment type="caution">
    <text evidence="1">The sequence shown here is derived from an EMBL/GenBank/DDBJ whole genome shotgun (WGS) entry which is preliminary data.</text>
</comment>
<dbReference type="EMBL" id="ACXX02000009">
    <property type="protein sequence ID" value="EGD47128.1"/>
    <property type="molecule type" value="Genomic_DNA"/>
</dbReference>
<reference evidence="1" key="1">
    <citation type="submission" date="2009-07" db="EMBL/GenBank/DDBJ databases">
        <authorList>
            <consortium name="US DOE Joint Genome Institute (JGI-PGF)"/>
            <person name="Lucas S."/>
            <person name="Copeland A."/>
            <person name="Lapidus A."/>
            <person name="Glavina del Rio T."/>
            <person name="Tice H."/>
            <person name="Bruce D."/>
            <person name="Goodwin L."/>
            <person name="Pitluck S."/>
            <person name="Larimer F."/>
            <person name="Land M.L."/>
            <person name="Mouttaki H."/>
            <person name="He Z."/>
            <person name="Zhou J."/>
            <person name="Hemme C.L."/>
        </authorList>
    </citation>
    <scope>NUCLEOTIDE SEQUENCE</scope>
    <source>
        <strain evidence="1">DSM 2782</strain>
    </source>
</reference>
<reference evidence="1" key="2">
    <citation type="submission" date="2011-01" db="EMBL/GenBank/DDBJ databases">
        <title>The Non-contiguous Finished genome of Clostridium papyrosolvens.</title>
        <authorList>
            <person name="Lucas S."/>
            <person name="Copeland A."/>
            <person name="Lapidus A."/>
            <person name="Cheng J.-F."/>
            <person name="Goodwin L."/>
            <person name="Pitluck S."/>
            <person name="Misra M."/>
            <person name="Chertkov O."/>
            <person name="Detter J.C."/>
            <person name="Han C."/>
            <person name="Tapia R."/>
            <person name="Land M."/>
            <person name="Hauser L."/>
            <person name="Kyrpides N."/>
            <person name="Ivanova N."/>
            <person name="Pagani I."/>
            <person name="Mouttaki H."/>
            <person name="He Z."/>
            <person name="Zhou J."/>
            <person name="Hemme C.L."/>
            <person name="Woyke T."/>
        </authorList>
    </citation>
    <scope>NUCLEOTIDE SEQUENCE [LARGE SCALE GENOMIC DNA]</scope>
    <source>
        <strain evidence="1">DSM 2782</strain>
    </source>
</reference>
<name>F1TEG2_9FIRM</name>
<dbReference type="Proteomes" id="UP000003860">
    <property type="component" value="Unassembled WGS sequence"/>
</dbReference>
<evidence type="ECO:0000313" key="1">
    <source>
        <dbReference type="EMBL" id="EGD47128.1"/>
    </source>
</evidence>
<organism evidence="1 2">
    <name type="scientific">Ruminiclostridium papyrosolvens DSM 2782</name>
    <dbReference type="NCBI Taxonomy" id="588581"/>
    <lineage>
        <taxon>Bacteria</taxon>
        <taxon>Bacillati</taxon>
        <taxon>Bacillota</taxon>
        <taxon>Clostridia</taxon>
        <taxon>Eubacteriales</taxon>
        <taxon>Oscillospiraceae</taxon>
        <taxon>Ruminiclostridium</taxon>
    </lineage>
</organism>
<dbReference type="RefSeq" id="WP_004620160.1">
    <property type="nucleotide sequence ID" value="NZ_ACXX02000009.1"/>
</dbReference>
<gene>
    <name evidence="1" type="ORF">Cpap_1520</name>
</gene>
<dbReference type="AlphaFoldDB" id="F1TEG2"/>
<proteinExistence type="predicted"/>
<accession>F1TEG2</accession>
<keyword evidence="2" id="KW-1185">Reference proteome</keyword>